<dbReference type="InterPro" id="IPR059117">
    <property type="entry name" value="APS_kinase_dom"/>
</dbReference>
<dbReference type="Proteomes" id="UP000002892">
    <property type="component" value="Chromosome"/>
</dbReference>
<dbReference type="NCBIfam" id="TIGR00455">
    <property type="entry name" value="apsK"/>
    <property type="match status" value="1"/>
</dbReference>
<dbReference type="UniPathway" id="UPA00140">
    <property type="reaction ID" value="UER00205"/>
</dbReference>
<evidence type="ECO:0000313" key="19">
    <source>
        <dbReference type="EMBL" id="AFM43124.1"/>
    </source>
</evidence>
<feature type="active site" description="Phosphoserine intermediate" evidence="15">
    <location>
        <position position="517"/>
    </location>
</feature>
<dbReference type="EC" id="2.7.1.25" evidence="15"/>
<reference evidence="19 20" key="1">
    <citation type="journal article" date="2012" name="J. Bacteriol.">
        <title>Complete genome sequences of Desulfosporosinus orientis DSM765T, Desulfosporosinus youngiae DSM17734T, Desulfosporosinus meridiei DSM13257T, and Desulfosporosinus acidiphilus DSM22704T.</title>
        <authorList>
            <person name="Pester M."/>
            <person name="Brambilla E."/>
            <person name="Alazard D."/>
            <person name="Rattei T."/>
            <person name="Weinmaier T."/>
            <person name="Han J."/>
            <person name="Lucas S."/>
            <person name="Lapidus A."/>
            <person name="Cheng J.F."/>
            <person name="Goodwin L."/>
            <person name="Pitluck S."/>
            <person name="Peters L."/>
            <person name="Ovchinnikova G."/>
            <person name="Teshima H."/>
            <person name="Detter J.C."/>
            <person name="Han C.S."/>
            <person name="Tapia R."/>
            <person name="Land M.L."/>
            <person name="Hauser L."/>
            <person name="Kyrpides N.C."/>
            <person name="Ivanova N.N."/>
            <person name="Pagani I."/>
            <person name="Huntmann M."/>
            <person name="Wei C.L."/>
            <person name="Davenport K.W."/>
            <person name="Daligault H."/>
            <person name="Chain P.S."/>
            <person name="Chen A."/>
            <person name="Mavromatis K."/>
            <person name="Markowitz V."/>
            <person name="Szeto E."/>
            <person name="Mikhailova N."/>
            <person name="Pati A."/>
            <person name="Wagner M."/>
            <person name="Woyke T."/>
            <person name="Ollivier B."/>
            <person name="Klenk H.P."/>
            <person name="Spring S."/>
            <person name="Loy A."/>
        </authorList>
    </citation>
    <scope>NUCLEOTIDE SEQUENCE [LARGE SCALE GENOMIC DNA]</scope>
    <source>
        <strain evidence="20">DSM 22704 / JCM 16185 / SJ4</strain>
    </source>
</reference>
<keyword evidence="10 15" id="KW-0418">Kinase</keyword>
<dbReference type="SUPFAM" id="SSF50465">
    <property type="entry name" value="EF-Tu/eEF-1alpha/eIF2-gamma C-terminal domain"/>
    <property type="match status" value="1"/>
</dbReference>
<proteinExistence type="inferred from homology"/>
<evidence type="ECO:0000259" key="17">
    <source>
        <dbReference type="Pfam" id="PF01583"/>
    </source>
</evidence>
<dbReference type="EMBL" id="CP003639">
    <property type="protein sequence ID" value="AFM43124.1"/>
    <property type="molecule type" value="Genomic_DNA"/>
</dbReference>
<dbReference type="SUPFAM" id="SSF50447">
    <property type="entry name" value="Translation proteins"/>
    <property type="match status" value="1"/>
</dbReference>
<dbReference type="Pfam" id="PF22594">
    <property type="entry name" value="GTP-eEF1A_C"/>
    <property type="match status" value="1"/>
</dbReference>
<dbReference type="eggNOG" id="COG0529">
    <property type="taxonomic scope" value="Bacteria"/>
</dbReference>
<evidence type="ECO:0000259" key="16">
    <source>
        <dbReference type="Pfam" id="PF00009"/>
    </source>
</evidence>
<dbReference type="NCBIfam" id="NF003013">
    <property type="entry name" value="PRK03846.1"/>
    <property type="match status" value="1"/>
</dbReference>
<dbReference type="GO" id="GO:0070814">
    <property type="term" value="P:hydrogen sulfide biosynthetic process"/>
    <property type="evidence" value="ECO:0007669"/>
    <property type="project" value="UniProtKB-UniRule"/>
</dbReference>
<dbReference type="InterPro" id="IPR044139">
    <property type="entry name" value="CysN_NoDQ_III"/>
</dbReference>
<dbReference type="PANTHER" id="PTHR11055">
    <property type="entry name" value="BIFUNCTIONAL 3'-PHOSPHOADENOSINE 5'-PHOSPHOSULFATE SYNTHASE"/>
    <property type="match status" value="1"/>
</dbReference>
<dbReference type="InterPro" id="IPR002891">
    <property type="entry name" value="APS"/>
</dbReference>
<evidence type="ECO:0000256" key="3">
    <source>
        <dbReference type="ARBA" id="ARBA00002632"/>
    </source>
</evidence>
<keyword evidence="11 15" id="KW-0067">ATP-binding</keyword>
<dbReference type="InterPro" id="IPR009000">
    <property type="entry name" value="Transl_B-barrel_sf"/>
</dbReference>
<evidence type="ECO:0000256" key="14">
    <source>
        <dbReference type="ARBA" id="ARBA00049370"/>
    </source>
</evidence>
<keyword evidence="9 15" id="KW-0547">Nucleotide-binding</keyword>
<feature type="domain" description="Tr-type G" evidence="16">
    <location>
        <begin position="3"/>
        <end position="186"/>
    </location>
</feature>
<evidence type="ECO:0000256" key="15">
    <source>
        <dbReference type="HAMAP-Rule" id="MF_00065"/>
    </source>
</evidence>
<comment type="catalytic activity">
    <reaction evidence="14">
        <text>sulfate + ATP + H(+) = adenosine 5'-phosphosulfate + diphosphate</text>
        <dbReference type="Rhea" id="RHEA:18133"/>
        <dbReference type="ChEBI" id="CHEBI:15378"/>
        <dbReference type="ChEBI" id="CHEBI:16189"/>
        <dbReference type="ChEBI" id="CHEBI:30616"/>
        <dbReference type="ChEBI" id="CHEBI:33019"/>
        <dbReference type="ChEBI" id="CHEBI:58243"/>
        <dbReference type="EC" id="2.7.7.4"/>
    </reaction>
</comment>
<dbReference type="GO" id="GO:0000103">
    <property type="term" value="P:sulfate assimilation"/>
    <property type="evidence" value="ECO:0007669"/>
    <property type="project" value="UniProtKB-UniRule"/>
</dbReference>
<dbReference type="GO" id="GO:0004020">
    <property type="term" value="F:adenylylsulfate kinase activity"/>
    <property type="evidence" value="ECO:0007669"/>
    <property type="project" value="UniProtKB-UniRule"/>
</dbReference>
<dbReference type="KEGG" id="dai:Desaci_4273"/>
<keyword evidence="19" id="KW-0548">Nucleotidyltransferase</keyword>
<evidence type="ECO:0000256" key="13">
    <source>
        <dbReference type="ARBA" id="ARBA00023268"/>
    </source>
</evidence>
<evidence type="ECO:0000256" key="9">
    <source>
        <dbReference type="ARBA" id="ARBA00022741"/>
    </source>
</evidence>
<evidence type="ECO:0000256" key="12">
    <source>
        <dbReference type="ARBA" id="ARBA00023134"/>
    </source>
</evidence>
<dbReference type="InterPro" id="IPR000795">
    <property type="entry name" value="T_Tr_GTP-bd_dom"/>
</dbReference>
<evidence type="ECO:0000259" key="18">
    <source>
        <dbReference type="Pfam" id="PF22594"/>
    </source>
</evidence>
<dbReference type="GO" id="GO:0005524">
    <property type="term" value="F:ATP binding"/>
    <property type="evidence" value="ECO:0007669"/>
    <property type="project" value="UniProtKB-UniRule"/>
</dbReference>
<dbReference type="HOGENOM" id="CLU_007265_5_1_9"/>
<feature type="domain" description="GTP-eEF1A C-terminal" evidence="18">
    <location>
        <begin position="309"/>
        <end position="407"/>
    </location>
</feature>
<keyword evidence="13" id="KW-0511">Multifunctional enzyme</keyword>
<evidence type="ECO:0000256" key="11">
    <source>
        <dbReference type="ARBA" id="ARBA00022840"/>
    </source>
</evidence>
<dbReference type="Pfam" id="PF00009">
    <property type="entry name" value="GTP_EFTU"/>
    <property type="match status" value="1"/>
</dbReference>
<dbReference type="eggNOG" id="COG2895">
    <property type="taxonomic scope" value="Bacteria"/>
</dbReference>
<dbReference type="FunFam" id="3.40.50.300:FF:000212">
    <property type="entry name" value="Adenylyl-sulfate kinase"/>
    <property type="match status" value="1"/>
</dbReference>
<comment type="pathway">
    <text evidence="4 15">Sulfur metabolism; hydrogen sulfide biosynthesis; sulfite from sulfate: step 2/3.</text>
</comment>
<dbReference type="SUPFAM" id="SSF52540">
    <property type="entry name" value="P-loop containing nucleoside triphosphate hydrolases"/>
    <property type="match status" value="2"/>
</dbReference>
<comment type="function">
    <text evidence="2">APS kinase catalyzes the synthesis of activated sulfate.</text>
</comment>
<dbReference type="InterPro" id="IPR009001">
    <property type="entry name" value="Transl_elong_EF1A/Init_IF2_C"/>
</dbReference>
<evidence type="ECO:0000256" key="4">
    <source>
        <dbReference type="ARBA" id="ARBA00004806"/>
    </source>
</evidence>
<evidence type="ECO:0000256" key="7">
    <source>
        <dbReference type="ARBA" id="ARBA00007237"/>
    </source>
</evidence>
<feature type="domain" description="APS kinase" evidence="17">
    <location>
        <begin position="436"/>
        <end position="584"/>
    </location>
</feature>
<sequence length="621" mass="69377">MKTVLKLIFCGPVNSGKSTLVERIFGKEKLITSNSVAEPDNKTGIHGEEINYSFDYFLNDLLTKQEILNNISRYYETATKSFIVTDAPGDEQTLCEIALGAFLSNLAVIVLDGVQGVSEQLKRQLKICTLMGIHHIVVVVNKMDLLHYDFYRFREIRQDFLSLTADFNMKSIEFIPVSGTEGDNVIKPSNHMSWNEGLPLLSYLEEIETNSKSNSESFVMLVQKVTNLKFNDSFRELQGQIESGTISVGDEVLTLPSRQKAKIKGIYTDSKKDQAFMGQAVTICIDKEVDVARGCVLVKEANLQIADMFTATILWLDNIELVAGKSYLIRVGAKVLTATVMALKYKIDINTGNRISVNSVFRSELAVCDIALSENIVFDKIKNNKSLGSLSLIDKITNKTSALGVIEHSLRRSTNVVWQNTDITREIRAQQKCQKPLTLWFTGLSGSGKSTLANEVEKGLVAMGKHTMLLDGDNVRHGLNKNLGFKEADRIENIRRIAEVAKLMNDAGIITLTAFISPYKDDRENARRIIGKEFVEIYVSTPLEECEKRDVKGLYKKARAGEIPNFTGISSPYEAPDNPDIEIDTSKFSIETAADIVIKHILKYSNGLLFSHPYLEMVPVR</sequence>
<organism evidence="19 20">
    <name type="scientific">Desulfosporosinus acidiphilus (strain DSM 22704 / JCM 16185 / SJ4)</name>
    <dbReference type="NCBI Taxonomy" id="646529"/>
    <lineage>
        <taxon>Bacteria</taxon>
        <taxon>Bacillati</taxon>
        <taxon>Bacillota</taxon>
        <taxon>Clostridia</taxon>
        <taxon>Eubacteriales</taxon>
        <taxon>Desulfitobacteriaceae</taxon>
        <taxon>Desulfosporosinus</taxon>
    </lineage>
</organism>
<dbReference type="Pfam" id="PF01583">
    <property type="entry name" value="APS_kinase"/>
    <property type="match status" value="1"/>
</dbReference>
<comment type="similarity">
    <text evidence="5">In the C-terminal section; belongs to the APS kinase family.</text>
</comment>
<dbReference type="STRING" id="646529.Desaci_4273"/>
<keyword evidence="12" id="KW-0342">GTP-binding</keyword>
<dbReference type="PANTHER" id="PTHR11055:SF1">
    <property type="entry name" value="PAPS SYNTHETASE, ISOFORM D"/>
    <property type="match status" value="1"/>
</dbReference>
<evidence type="ECO:0000256" key="2">
    <source>
        <dbReference type="ARBA" id="ARBA00002357"/>
    </source>
</evidence>
<evidence type="ECO:0000256" key="1">
    <source>
        <dbReference type="ARBA" id="ARBA00001823"/>
    </source>
</evidence>
<evidence type="ECO:0000256" key="10">
    <source>
        <dbReference type="ARBA" id="ARBA00022777"/>
    </source>
</evidence>
<name>I4DBF0_DESAJ</name>
<dbReference type="Gene3D" id="2.40.30.10">
    <property type="entry name" value="Translation factors"/>
    <property type="match status" value="2"/>
</dbReference>
<dbReference type="CDD" id="cd04095">
    <property type="entry name" value="CysN_NoDQ_III"/>
    <property type="match status" value="1"/>
</dbReference>
<keyword evidence="15" id="KW-0597">Phosphoprotein</keyword>
<dbReference type="GO" id="GO:0004781">
    <property type="term" value="F:sulfate adenylyltransferase (ATP) activity"/>
    <property type="evidence" value="ECO:0007669"/>
    <property type="project" value="UniProtKB-EC"/>
</dbReference>
<keyword evidence="20" id="KW-1185">Reference proteome</keyword>
<dbReference type="HAMAP" id="MF_00065">
    <property type="entry name" value="Adenylyl_sulf_kinase"/>
    <property type="match status" value="1"/>
</dbReference>
<dbReference type="InterPro" id="IPR027417">
    <property type="entry name" value="P-loop_NTPase"/>
</dbReference>
<dbReference type="OrthoDB" id="9804504at2"/>
<evidence type="ECO:0000313" key="20">
    <source>
        <dbReference type="Proteomes" id="UP000002892"/>
    </source>
</evidence>
<comment type="catalytic activity">
    <reaction evidence="1 15">
        <text>adenosine 5'-phosphosulfate + ATP = 3'-phosphoadenylyl sulfate + ADP + H(+)</text>
        <dbReference type="Rhea" id="RHEA:24152"/>
        <dbReference type="ChEBI" id="CHEBI:15378"/>
        <dbReference type="ChEBI" id="CHEBI:30616"/>
        <dbReference type="ChEBI" id="CHEBI:58243"/>
        <dbReference type="ChEBI" id="CHEBI:58339"/>
        <dbReference type="ChEBI" id="CHEBI:456216"/>
        <dbReference type="EC" id="2.7.1.25"/>
    </reaction>
</comment>
<evidence type="ECO:0000256" key="5">
    <source>
        <dbReference type="ARBA" id="ARBA00005438"/>
    </source>
</evidence>
<comment type="function">
    <text evidence="3 15">Catalyzes the synthesis of activated sulfate.</text>
</comment>
<dbReference type="Gene3D" id="3.40.50.300">
    <property type="entry name" value="P-loop containing nucleotide triphosphate hydrolases"/>
    <property type="match status" value="2"/>
</dbReference>
<evidence type="ECO:0000256" key="8">
    <source>
        <dbReference type="ARBA" id="ARBA00022679"/>
    </source>
</evidence>
<dbReference type="InterPro" id="IPR054696">
    <property type="entry name" value="GTP-eEF1A_C"/>
</dbReference>
<dbReference type="CDD" id="cd02027">
    <property type="entry name" value="APSK"/>
    <property type="match status" value="1"/>
</dbReference>
<feature type="binding site" evidence="15">
    <location>
        <begin position="443"/>
        <end position="450"/>
    </location>
    <ligand>
        <name>ATP</name>
        <dbReference type="ChEBI" id="CHEBI:30616"/>
    </ligand>
</feature>
<dbReference type="GO" id="GO:0003924">
    <property type="term" value="F:GTPase activity"/>
    <property type="evidence" value="ECO:0007669"/>
    <property type="project" value="InterPro"/>
</dbReference>
<comment type="similarity">
    <text evidence="7">In the N-terminal section; belongs to the TRAFAC class translation factor GTPase superfamily. Classic translation factor GTPase family. CysN/NodQ subfamily.</text>
</comment>
<dbReference type="AlphaFoldDB" id="I4DBF0"/>
<keyword evidence="8 15" id="KW-0808">Transferase</keyword>
<dbReference type="GO" id="GO:0005525">
    <property type="term" value="F:GTP binding"/>
    <property type="evidence" value="ECO:0007669"/>
    <property type="project" value="UniProtKB-KW"/>
</dbReference>
<protein>
    <recommendedName>
        <fullName evidence="15">Adenylyl-sulfate kinase</fullName>
        <ecNumber evidence="15">2.7.1.25</ecNumber>
    </recommendedName>
    <alternativeName>
        <fullName evidence="15">APS kinase</fullName>
    </alternativeName>
    <alternativeName>
        <fullName evidence="15">ATP adenosine-5'-phosphosulfate 3'-phosphotransferase</fullName>
    </alternativeName>
    <alternativeName>
        <fullName evidence="15">Adenosine-5'-phosphosulfate kinase</fullName>
    </alternativeName>
</protein>
<accession>I4DBF0</accession>
<comment type="similarity">
    <text evidence="6 15">Belongs to the APS kinase family.</text>
</comment>
<gene>
    <name evidence="15" type="primary">cysC</name>
    <name evidence="19" type="ordered locus">Desaci_4273</name>
</gene>
<evidence type="ECO:0000256" key="6">
    <source>
        <dbReference type="ARBA" id="ARBA00007008"/>
    </source>
</evidence>